<accession>F7X1W6</accession>
<dbReference type="HOGENOM" id="CLU_3296597_0_0_5"/>
<sequence length="40" mass="4539">MNVIDSKKSRRGMRAQNRPHFFSSRSKPPARNSYSGRCAG</sequence>
<gene>
    <name evidence="2" type="ordered locus">SM11_chr3445</name>
</gene>
<protein>
    <submittedName>
        <fullName evidence="2">Uncharacterized protein</fullName>
    </submittedName>
</protein>
<dbReference type="PATRIC" id="fig|707241.3.peg.3600"/>
<dbReference type="Proteomes" id="UP000009045">
    <property type="component" value="Chromosome"/>
</dbReference>
<proteinExistence type="predicted"/>
<dbReference type="EMBL" id="CP001830">
    <property type="protein sequence ID" value="AEH80680.1"/>
    <property type="molecule type" value="Genomic_DNA"/>
</dbReference>
<feature type="region of interest" description="Disordered" evidence="1">
    <location>
        <begin position="1"/>
        <end position="40"/>
    </location>
</feature>
<dbReference type="AlphaFoldDB" id="F7X1W6"/>
<evidence type="ECO:0000313" key="3">
    <source>
        <dbReference type="Proteomes" id="UP000009045"/>
    </source>
</evidence>
<name>F7X1W6_SINMM</name>
<evidence type="ECO:0000256" key="1">
    <source>
        <dbReference type="SAM" id="MobiDB-lite"/>
    </source>
</evidence>
<evidence type="ECO:0000313" key="2">
    <source>
        <dbReference type="EMBL" id="AEH80680.1"/>
    </source>
</evidence>
<dbReference type="KEGG" id="smx:SM11_chr3445"/>
<reference evidence="2 3" key="1">
    <citation type="journal article" date="2011" name="J. Biotechnol.">
        <title>The complete genome sequence of the dominant Sinorhizobium meliloti field isolate SM11 extends the S. meliloti pan-genome.</title>
        <authorList>
            <person name="Schneiker-Bekel S."/>
            <person name="Wibberg D."/>
            <person name="Bekel T."/>
            <person name="Blom J."/>
            <person name="Linke B."/>
            <person name="Neuweger H."/>
            <person name="Stiens M."/>
            <person name="Vorholter F.J."/>
            <person name="Weidner S."/>
            <person name="Goesmann A."/>
            <person name="Puhler A."/>
            <person name="Schluter A."/>
        </authorList>
    </citation>
    <scope>NUCLEOTIDE SEQUENCE [LARGE SCALE GENOMIC DNA]</scope>
    <source>
        <strain evidence="2 3">SM11</strain>
    </source>
</reference>
<organism evidence="2 3">
    <name type="scientific">Sinorhizobium meliloti (strain SM11)</name>
    <dbReference type="NCBI Taxonomy" id="707241"/>
    <lineage>
        <taxon>Bacteria</taxon>
        <taxon>Pseudomonadati</taxon>
        <taxon>Pseudomonadota</taxon>
        <taxon>Alphaproteobacteria</taxon>
        <taxon>Hyphomicrobiales</taxon>
        <taxon>Rhizobiaceae</taxon>
        <taxon>Sinorhizobium/Ensifer group</taxon>
        <taxon>Sinorhizobium</taxon>
    </lineage>
</organism>